<dbReference type="InterPro" id="IPR006652">
    <property type="entry name" value="Kelch_1"/>
</dbReference>
<comment type="caution">
    <text evidence="4">The sequence shown here is derived from an EMBL/GenBank/DDBJ whole genome shotgun (WGS) entry which is preliminary data.</text>
</comment>
<gene>
    <name evidence="4" type="primary">NCL1_24908</name>
    <name evidence="4" type="ORF">TNCT_448951</name>
</gene>
<dbReference type="SUPFAM" id="SSF117281">
    <property type="entry name" value="Kelch motif"/>
    <property type="match status" value="1"/>
</dbReference>
<dbReference type="Pfam" id="PF24681">
    <property type="entry name" value="Kelch_KLHDC2_KLHL20_DRC7"/>
    <property type="match status" value="1"/>
</dbReference>
<sequence>MQQQQPPFQKLPNANPKTQCYSTTNLTVAVQKVFQECAQTSENAVNIAEVVKKVLEEINSDEWKGKIVADKVLDTQDTVDSTEVKKEINESNSGPSRQTLPFKARSSPDCIEGQTFQDKKSSDTQKPNLQDSKNKIPFNSSSEKNSSYKEKKNSHQKAEPFEIIIPHTTSSREFKDPDVDSDTKSMTDSPEEKQFQFPIVNKSRNSSKNLRDESVQKFLSSKQPINAKGPQISERLPSKAVLTSNSSIDVHEKEDRSSSVMLTPETPGFKSKKVKPSILVIGGMNPRNLQTGTGSDILNYNSKKNKWTMYSTLPAPRHNHAAAFWNNCVYVIGGCDPLETKQQNRYIAKRSCYKLDINKQQWSSIQDMKFKRYDHGLAVLSGHIYAIGGQDDDERLLKTVEVYDIKKNKWKILTSEMCCGRKAMGTTAFSGKIWIAGGLIQADKEINFQVVSHVDCYDPKHKRWLFNVHSLPSPRCYCSLTVWMGQICCVGGMIRDAKDTMRPTDEVWFFNSDAEMWNYGPALPIPRMGSVALVYDRYIYVVGGFDPEADVAIRNVNRLAPGAISWEIVAALPSHLFGLAAVSCSE</sequence>
<evidence type="ECO:0000256" key="3">
    <source>
        <dbReference type="SAM" id="MobiDB-lite"/>
    </source>
</evidence>
<feature type="compositionally biased region" description="Polar residues" evidence="3">
    <location>
        <begin position="90"/>
        <end position="99"/>
    </location>
</feature>
<dbReference type="EMBL" id="BMAO01027085">
    <property type="protein sequence ID" value="GFR14438.1"/>
    <property type="molecule type" value="Genomic_DNA"/>
</dbReference>
<protein>
    <submittedName>
        <fullName evidence="4">Beta-scruin</fullName>
    </submittedName>
</protein>
<name>A0A8X6J854_TRICU</name>
<dbReference type="PANTHER" id="PTHR46344:SF27">
    <property type="entry name" value="KELCH REPEAT SUPERFAMILY PROTEIN"/>
    <property type="match status" value="1"/>
</dbReference>
<reference evidence="4" key="1">
    <citation type="submission" date="2020-07" db="EMBL/GenBank/DDBJ databases">
        <title>Multicomponent nature underlies the extraordinary mechanical properties of spider dragline silk.</title>
        <authorList>
            <person name="Kono N."/>
            <person name="Nakamura H."/>
            <person name="Mori M."/>
            <person name="Yoshida Y."/>
            <person name="Ohtoshi R."/>
            <person name="Malay A.D."/>
            <person name="Moran D.A.P."/>
            <person name="Tomita M."/>
            <person name="Numata K."/>
            <person name="Arakawa K."/>
        </authorList>
    </citation>
    <scope>NUCLEOTIDE SEQUENCE</scope>
</reference>
<keyword evidence="5" id="KW-1185">Reference proteome</keyword>
<dbReference type="AlphaFoldDB" id="A0A8X6J854"/>
<evidence type="ECO:0000313" key="5">
    <source>
        <dbReference type="Proteomes" id="UP000887116"/>
    </source>
</evidence>
<dbReference type="OrthoDB" id="6437573at2759"/>
<feature type="compositionally biased region" description="Basic and acidic residues" evidence="3">
    <location>
        <begin position="146"/>
        <end position="160"/>
    </location>
</feature>
<keyword evidence="1" id="KW-0880">Kelch repeat</keyword>
<proteinExistence type="predicted"/>
<evidence type="ECO:0000256" key="2">
    <source>
        <dbReference type="ARBA" id="ARBA00022737"/>
    </source>
</evidence>
<feature type="region of interest" description="Disordered" evidence="3">
    <location>
        <begin position="83"/>
        <end position="211"/>
    </location>
</feature>
<feature type="compositionally biased region" description="Basic and acidic residues" evidence="3">
    <location>
        <begin position="170"/>
        <end position="194"/>
    </location>
</feature>
<evidence type="ECO:0000313" key="4">
    <source>
        <dbReference type="EMBL" id="GFR14438.1"/>
    </source>
</evidence>
<dbReference type="PANTHER" id="PTHR46344">
    <property type="entry name" value="OS02G0202900 PROTEIN"/>
    <property type="match status" value="1"/>
</dbReference>
<evidence type="ECO:0000256" key="1">
    <source>
        <dbReference type="ARBA" id="ARBA00022441"/>
    </source>
</evidence>
<dbReference type="Gene3D" id="2.120.10.80">
    <property type="entry name" value="Kelch-type beta propeller"/>
    <property type="match status" value="2"/>
</dbReference>
<accession>A0A8X6J854</accession>
<dbReference type="InterPro" id="IPR015915">
    <property type="entry name" value="Kelch-typ_b-propeller"/>
</dbReference>
<keyword evidence="2" id="KW-0677">Repeat</keyword>
<dbReference type="Proteomes" id="UP000887116">
    <property type="component" value="Unassembled WGS sequence"/>
</dbReference>
<organism evidence="4 5">
    <name type="scientific">Trichonephila clavata</name>
    <name type="common">Joro spider</name>
    <name type="synonym">Nephila clavata</name>
    <dbReference type="NCBI Taxonomy" id="2740835"/>
    <lineage>
        <taxon>Eukaryota</taxon>
        <taxon>Metazoa</taxon>
        <taxon>Ecdysozoa</taxon>
        <taxon>Arthropoda</taxon>
        <taxon>Chelicerata</taxon>
        <taxon>Arachnida</taxon>
        <taxon>Araneae</taxon>
        <taxon>Araneomorphae</taxon>
        <taxon>Entelegynae</taxon>
        <taxon>Araneoidea</taxon>
        <taxon>Nephilidae</taxon>
        <taxon>Trichonephila</taxon>
    </lineage>
</organism>
<dbReference type="SMART" id="SM00612">
    <property type="entry name" value="Kelch"/>
    <property type="match status" value="6"/>
</dbReference>